<dbReference type="InterPro" id="IPR031475">
    <property type="entry name" value="NBD_C"/>
</dbReference>
<evidence type="ECO:0000256" key="7">
    <source>
        <dbReference type="SAM" id="Coils"/>
    </source>
</evidence>
<protein>
    <submittedName>
        <fullName evidence="10">Four-carbon acid sugar kinase family protein</fullName>
    </submittedName>
</protein>
<keyword evidence="6" id="KW-0119">Carbohydrate metabolism</keyword>
<feature type="domain" description="Four-carbon acid sugar kinase N-terminal" evidence="8">
    <location>
        <begin position="5"/>
        <end position="232"/>
    </location>
</feature>
<keyword evidence="2" id="KW-0808">Transferase</keyword>
<dbReference type="Pfam" id="PF07005">
    <property type="entry name" value="SBD_N"/>
    <property type="match status" value="1"/>
</dbReference>
<evidence type="ECO:0000313" key="11">
    <source>
        <dbReference type="Proteomes" id="UP000731465"/>
    </source>
</evidence>
<dbReference type="GO" id="GO:0016301">
    <property type="term" value="F:kinase activity"/>
    <property type="evidence" value="ECO:0007669"/>
    <property type="project" value="UniProtKB-KW"/>
</dbReference>
<evidence type="ECO:0000313" key="10">
    <source>
        <dbReference type="EMBL" id="MBW7571049.1"/>
    </source>
</evidence>
<dbReference type="InterPro" id="IPR037051">
    <property type="entry name" value="4-carb_acid_sugar_kinase_N_sf"/>
</dbReference>
<gene>
    <name evidence="10" type="ORF">J5V48_09105</name>
</gene>
<accession>A0ABS7DIW5</accession>
<reference evidence="10 11" key="1">
    <citation type="submission" date="2021-03" db="EMBL/GenBank/DDBJ databases">
        <title>Succinivibrio sp. nov. isolated from feces of cow.</title>
        <authorList>
            <person name="Choi J.-Y."/>
        </authorList>
    </citation>
    <scope>NUCLEOTIDE SEQUENCE [LARGE SCALE GENOMIC DNA]</scope>
    <source>
        <strain evidence="10 11">AGMB01872</strain>
    </source>
</reference>
<name>A0ABS7DIW5_9GAMM</name>
<evidence type="ECO:0000256" key="1">
    <source>
        <dbReference type="ARBA" id="ARBA00005715"/>
    </source>
</evidence>
<keyword evidence="7" id="KW-0175">Coiled coil</keyword>
<proteinExistence type="inferred from homology"/>
<evidence type="ECO:0000259" key="9">
    <source>
        <dbReference type="Pfam" id="PF17042"/>
    </source>
</evidence>
<evidence type="ECO:0000256" key="6">
    <source>
        <dbReference type="ARBA" id="ARBA00023277"/>
    </source>
</evidence>
<comment type="caution">
    <text evidence="10">The sequence shown here is derived from an EMBL/GenBank/DDBJ whole genome shotgun (WGS) entry which is preliminary data.</text>
</comment>
<evidence type="ECO:0000259" key="8">
    <source>
        <dbReference type="Pfam" id="PF07005"/>
    </source>
</evidence>
<evidence type="ECO:0000256" key="4">
    <source>
        <dbReference type="ARBA" id="ARBA00022777"/>
    </source>
</evidence>
<dbReference type="Proteomes" id="UP000731465">
    <property type="component" value="Unassembled WGS sequence"/>
</dbReference>
<keyword evidence="3" id="KW-0547">Nucleotide-binding</keyword>
<dbReference type="InterPro" id="IPR042213">
    <property type="entry name" value="NBD_C_sf"/>
</dbReference>
<keyword evidence="11" id="KW-1185">Reference proteome</keyword>
<organism evidence="10 11">
    <name type="scientific">Succinivibrio faecicola</name>
    <dbReference type="NCBI Taxonomy" id="2820300"/>
    <lineage>
        <taxon>Bacteria</taxon>
        <taxon>Pseudomonadati</taxon>
        <taxon>Pseudomonadota</taxon>
        <taxon>Gammaproteobacteria</taxon>
        <taxon>Aeromonadales</taxon>
        <taxon>Succinivibrionaceae</taxon>
        <taxon>Succinivibrio</taxon>
    </lineage>
</organism>
<evidence type="ECO:0000256" key="2">
    <source>
        <dbReference type="ARBA" id="ARBA00022679"/>
    </source>
</evidence>
<keyword evidence="4 10" id="KW-0418">Kinase</keyword>
<evidence type="ECO:0000256" key="5">
    <source>
        <dbReference type="ARBA" id="ARBA00022840"/>
    </source>
</evidence>
<dbReference type="SUPFAM" id="SSF142764">
    <property type="entry name" value="YgbK-like"/>
    <property type="match status" value="1"/>
</dbReference>
<dbReference type="Pfam" id="PF17042">
    <property type="entry name" value="NBD_C"/>
    <property type="match status" value="1"/>
</dbReference>
<comment type="similarity">
    <text evidence="1">Belongs to the four-carbon acid sugar kinase family.</text>
</comment>
<evidence type="ECO:0000256" key="3">
    <source>
        <dbReference type="ARBA" id="ARBA00022741"/>
    </source>
</evidence>
<dbReference type="Gene3D" id="3.40.50.10840">
    <property type="entry name" value="Putative sugar-binding, N-terminal domain"/>
    <property type="match status" value="1"/>
</dbReference>
<dbReference type="EMBL" id="JAGFNY010000046">
    <property type="protein sequence ID" value="MBW7571049.1"/>
    <property type="molecule type" value="Genomic_DNA"/>
</dbReference>
<sequence>MPQCIVIADEITGGSAVGALLEKNGNTVCSVINTKGLKDPCTQNSDCVIFSTNSRKLTAQQSYQIVFSSAKLLKSDDVKLYAKRIDPAMRGNTCAETEALLDALGDKNRVAIVVPAFPALKRTNVGGYILVDGKPLQKSLEGLEDLQPAHSGRVADLFTEKFRYKTEAIHLKEFLHGSEHLANIFKELAKNGTRAIVLDCTSQEEINTIADAVVMSKIKFLAVDPGPFTATLARKVMRTKKVAHEASAAKIFGIVGGVNPLISAQVEKLRLEEKVNIVTVHNLELLEDMQRRNAEINRVVDEITTKYNNFSIAFAVSDNMEINNQLTDEYQEMLLKTNRTQAEALDIIATAYGQIVSKVLEKTPDIQALYTKGAEYTLATCREVKTIGLKILGQVLPLTSYGEIIDGPYEGLKCVTSASSATDTNTIIDSIQYIKRKLAI</sequence>
<feature type="domain" description="Four-carbon acid sugar kinase nucleotide binding" evidence="9">
    <location>
        <begin position="254"/>
        <end position="416"/>
    </location>
</feature>
<feature type="coiled-coil region" evidence="7">
    <location>
        <begin position="286"/>
        <end position="343"/>
    </location>
</feature>
<keyword evidence="5" id="KW-0067">ATP-binding</keyword>
<dbReference type="InterPro" id="IPR010737">
    <property type="entry name" value="4-carb_acid_sugar_kinase_N"/>
</dbReference>
<dbReference type="RefSeq" id="WP_219938273.1">
    <property type="nucleotide sequence ID" value="NZ_JAGFNY010000046.1"/>
</dbReference>
<dbReference type="Gene3D" id="3.40.980.20">
    <property type="entry name" value="Four-carbon acid sugar kinase, nucleotide binding domain"/>
    <property type="match status" value="1"/>
</dbReference>